<gene>
    <name evidence="1" type="ORF">JZO69_14120</name>
</gene>
<reference evidence="1 2" key="1">
    <citation type="submission" date="2021-03" db="EMBL/GenBank/DDBJ databases">
        <title>Enterococcal diversity collection.</title>
        <authorList>
            <person name="Gilmore M.S."/>
            <person name="Schwartzman J."/>
            <person name="Van Tyne D."/>
            <person name="Martin M."/>
            <person name="Earl A.M."/>
            <person name="Manson A.L."/>
            <person name="Straub T."/>
            <person name="Salamzade R."/>
            <person name="Saavedra J."/>
            <person name="Lebreton F."/>
            <person name="Prichula J."/>
            <person name="Schaufler K."/>
            <person name="Gaca A."/>
            <person name="Sgardioli B."/>
            <person name="Wagenaar J."/>
            <person name="Strong T."/>
        </authorList>
    </citation>
    <scope>NUCLEOTIDE SEQUENCE [LARGE SCALE GENOMIC DNA]</scope>
    <source>
        <strain evidence="1 2">DIV0869a</strain>
    </source>
</reference>
<accession>A0ABS3H1T7</accession>
<protein>
    <submittedName>
        <fullName evidence="1">Uncharacterized protein</fullName>
    </submittedName>
</protein>
<keyword evidence="2" id="KW-1185">Reference proteome</keyword>
<evidence type="ECO:0000313" key="2">
    <source>
        <dbReference type="Proteomes" id="UP000664632"/>
    </source>
</evidence>
<dbReference type="Proteomes" id="UP000664632">
    <property type="component" value="Unassembled WGS sequence"/>
</dbReference>
<name>A0ABS3H1T7_9ENTE</name>
<proteinExistence type="predicted"/>
<sequence>MTKLTDLEIIELMNDVDEKLAAQYNATLVLTGYGEYLETFNGYPENVQNLILNQDISGVFKNAETNEADYFDLIFG</sequence>
<organism evidence="1 2">
    <name type="scientific">Candidatus Enterococcus ikei</name>
    <dbReference type="NCBI Taxonomy" id="2815326"/>
    <lineage>
        <taxon>Bacteria</taxon>
        <taxon>Bacillati</taxon>
        <taxon>Bacillota</taxon>
        <taxon>Bacilli</taxon>
        <taxon>Lactobacillales</taxon>
        <taxon>Enterococcaceae</taxon>
        <taxon>Enterococcus</taxon>
    </lineage>
</organism>
<evidence type="ECO:0000313" key="1">
    <source>
        <dbReference type="EMBL" id="MBO0441499.1"/>
    </source>
</evidence>
<comment type="caution">
    <text evidence="1">The sequence shown here is derived from an EMBL/GenBank/DDBJ whole genome shotgun (WGS) entry which is preliminary data.</text>
</comment>
<dbReference type="RefSeq" id="WP_207113476.1">
    <property type="nucleotide sequence ID" value="NZ_JAFLWD010000037.1"/>
</dbReference>
<dbReference type="EMBL" id="JAFLWD010000037">
    <property type="protein sequence ID" value="MBO0441499.1"/>
    <property type="molecule type" value="Genomic_DNA"/>
</dbReference>